<evidence type="ECO:0000313" key="1">
    <source>
        <dbReference type="EMBL" id="RAP73019.1"/>
    </source>
</evidence>
<dbReference type="RefSeq" id="WP_162475305.1">
    <property type="nucleotide sequence ID" value="NZ_LJAM02000006.1"/>
</dbReference>
<evidence type="ECO:0000313" key="2">
    <source>
        <dbReference type="Proteomes" id="UP000244334"/>
    </source>
</evidence>
<sequence>MQHHLQPDSLVDLKFIMADTGFGKTFIYDRIKDGTLPKSKLIHGRARWLYRDHCEFKNKLLNCLNG</sequence>
<organism evidence="1 2">
    <name type="scientific">Candidatus Erwinia dacicola</name>
    <dbReference type="NCBI Taxonomy" id="252393"/>
    <lineage>
        <taxon>Bacteria</taxon>
        <taxon>Pseudomonadati</taxon>
        <taxon>Pseudomonadota</taxon>
        <taxon>Gammaproteobacteria</taxon>
        <taxon>Enterobacterales</taxon>
        <taxon>Erwiniaceae</taxon>
        <taxon>Erwinia</taxon>
    </lineage>
</organism>
<gene>
    <name evidence="1" type="primary">torI</name>
    <name evidence="1" type="ORF">ACZ87_00197</name>
</gene>
<reference evidence="1" key="1">
    <citation type="submission" date="2018-04" db="EMBL/GenBank/DDBJ databases">
        <title>Genomes of the Obligate Erwinia dacicola and Facultative Enterobacter sp. OLF Endosymbionts of the Olive Fruit fly, Bactrocera oleae.</title>
        <authorList>
            <person name="Estes A.M."/>
            <person name="Hearn D.J."/>
            <person name="Agarwal S."/>
            <person name="Pierson E.A."/>
            <person name="Dunning-Hotopp J.C."/>
        </authorList>
    </citation>
    <scope>NUCLEOTIDE SEQUENCE [LARGE SCALE GENOMIC DNA]</scope>
    <source>
        <strain evidence="1">Oroville</strain>
    </source>
</reference>
<name>A0A328TQX1_9GAMM</name>
<comment type="caution">
    <text evidence="1">The sequence shown here is derived from an EMBL/GenBank/DDBJ whole genome shotgun (WGS) entry which is preliminary data.</text>
</comment>
<dbReference type="Gene3D" id="1.10.238.160">
    <property type="match status" value="1"/>
</dbReference>
<protein>
    <submittedName>
        <fullName evidence="1">Response regulator</fullName>
    </submittedName>
</protein>
<keyword evidence="2" id="KW-1185">Reference proteome</keyword>
<dbReference type="Proteomes" id="UP000244334">
    <property type="component" value="Unassembled WGS sequence"/>
</dbReference>
<dbReference type="AlphaFoldDB" id="A0A328TQX1"/>
<accession>A0A328TQX1</accession>
<proteinExistence type="predicted"/>
<dbReference type="EMBL" id="LJAM02000006">
    <property type="protein sequence ID" value="RAP73019.1"/>
    <property type="molecule type" value="Genomic_DNA"/>
</dbReference>